<dbReference type="RefSeq" id="WP_035835549.1">
    <property type="nucleotide sequence ID" value="NZ_JACHBQ010000001.1"/>
</dbReference>
<proteinExistence type="inferred from homology"/>
<comment type="subcellular location">
    <subcellularLocation>
        <location evidence="5">Secreted</location>
    </subcellularLocation>
    <subcellularLocation>
        <location evidence="5">Bacterial flagellum</location>
    </subcellularLocation>
</comment>
<dbReference type="InterPro" id="IPR010809">
    <property type="entry name" value="FliD_C"/>
</dbReference>
<keyword evidence="10" id="KW-1185">Reference proteome</keyword>
<dbReference type="eggNOG" id="COG1345">
    <property type="taxonomic scope" value="Bacteria"/>
</dbReference>
<sequence>MSMAIDGLVSGLDTTSLINSLMQLEAVPQSLLQRKVSESTTFISALQGLNSSIASLGTLATKTAKDGAFDLYSATSSSTAATVTAAAGASAGQIDIVVDELAQRQVSVSDARAAWPGSNFTITTGGSAVAINASSTDLDDIVSAVNASDAGVKAVKVSAGLDGNGAALYRVQFTANTTGAAGAFTVDQVDESSNSMMVETRTAQDAKVTLWAGTSAAQSISSSTNTFTDLLPGVSVTATKASADPVSITVARNDAAISTMASDLVSGLNGIFALISTKSAVVNSTNSAGVAVLSSGPFTGDSTIRDVNQRILTAASAPVNGYSPSEYGISITKTGTMEFDATKFAAALKADPVRTEAALKEIASRVADAATNASDKYDGQITSRITGQEFMVKDLGNQITDWDRRLASRRSTLERTYSGLEVQLSAMNSQSAWLTSQLSALTNSKSN</sequence>
<evidence type="ECO:0000256" key="2">
    <source>
        <dbReference type="ARBA" id="ARBA00011255"/>
    </source>
</evidence>
<dbReference type="Proteomes" id="UP000561726">
    <property type="component" value="Unassembled WGS sequence"/>
</dbReference>
<keyword evidence="8" id="KW-0969">Cilium</keyword>
<dbReference type="InterPro" id="IPR040026">
    <property type="entry name" value="FliD"/>
</dbReference>
<evidence type="ECO:0000313" key="11">
    <source>
        <dbReference type="Proteomes" id="UP000561726"/>
    </source>
</evidence>
<dbReference type="EMBL" id="JACHBQ010000001">
    <property type="protein sequence ID" value="MBB5640809.1"/>
    <property type="molecule type" value="Genomic_DNA"/>
</dbReference>
<evidence type="ECO:0000313" key="9">
    <source>
        <dbReference type="EMBL" id="MBB5640809.1"/>
    </source>
</evidence>
<keyword evidence="3" id="KW-0175">Coiled coil</keyword>
<keyword evidence="4 5" id="KW-0975">Bacterial flagellum</keyword>
<keyword evidence="8" id="KW-0966">Cell projection</keyword>
<reference evidence="8 10" key="1">
    <citation type="submission" date="2014-08" db="EMBL/GenBank/DDBJ databases">
        <authorList>
            <person name="Sisinthy S."/>
        </authorList>
    </citation>
    <scope>NUCLEOTIDE SEQUENCE [LARGE SCALE GENOMIC DNA]</scope>
    <source>
        <strain evidence="8 10">RuG17</strain>
    </source>
</reference>
<evidence type="ECO:0000256" key="3">
    <source>
        <dbReference type="ARBA" id="ARBA00023054"/>
    </source>
</evidence>
<protein>
    <recommendedName>
        <fullName evidence="5">Flagellar hook-associated protein 2</fullName>
        <shortName evidence="5">HAP2</shortName>
    </recommendedName>
    <alternativeName>
        <fullName evidence="5">Flagellar cap protein</fullName>
    </alternativeName>
</protein>
<gene>
    <name evidence="9" type="ORF">BJ997_001357</name>
    <name evidence="8" type="ORF">GY21_04875</name>
</gene>
<evidence type="ECO:0000259" key="7">
    <source>
        <dbReference type="Pfam" id="PF07195"/>
    </source>
</evidence>
<comment type="subunit">
    <text evidence="2 5">Homopentamer.</text>
</comment>
<dbReference type="GO" id="GO:0007155">
    <property type="term" value="P:cell adhesion"/>
    <property type="evidence" value="ECO:0007669"/>
    <property type="project" value="InterPro"/>
</dbReference>
<dbReference type="EMBL" id="JPXF01000013">
    <property type="protein sequence ID" value="KGJ79502.1"/>
    <property type="molecule type" value="Genomic_DNA"/>
</dbReference>
<dbReference type="GO" id="GO:0071973">
    <property type="term" value="P:bacterial-type flagellum-dependent cell motility"/>
    <property type="evidence" value="ECO:0007669"/>
    <property type="project" value="TreeGrafter"/>
</dbReference>
<comment type="similarity">
    <text evidence="1 5">Belongs to the FliD family.</text>
</comment>
<dbReference type="Pfam" id="PF02465">
    <property type="entry name" value="FliD_N"/>
    <property type="match status" value="1"/>
</dbReference>
<dbReference type="PANTHER" id="PTHR30288:SF0">
    <property type="entry name" value="FLAGELLAR HOOK-ASSOCIATED PROTEIN 2"/>
    <property type="match status" value="1"/>
</dbReference>
<dbReference type="PANTHER" id="PTHR30288">
    <property type="entry name" value="FLAGELLAR CAP/ASSEMBLY PROTEIN FLID"/>
    <property type="match status" value="1"/>
</dbReference>
<evidence type="ECO:0000256" key="5">
    <source>
        <dbReference type="RuleBase" id="RU362066"/>
    </source>
</evidence>
<dbReference type="GO" id="GO:0005576">
    <property type="term" value="C:extracellular region"/>
    <property type="evidence" value="ECO:0007669"/>
    <property type="project" value="UniProtKB-SubCell"/>
</dbReference>
<dbReference type="GO" id="GO:0009424">
    <property type="term" value="C:bacterial-type flagellum hook"/>
    <property type="evidence" value="ECO:0007669"/>
    <property type="project" value="UniProtKB-UniRule"/>
</dbReference>
<keyword evidence="8" id="KW-0282">Flagellum</keyword>
<reference evidence="9 11" key="2">
    <citation type="submission" date="2020-08" db="EMBL/GenBank/DDBJ databases">
        <title>Sequencing the genomes of 1000 actinobacteria strains.</title>
        <authorList>
            <person name="Klenk H.-P."/>
        </authorList>
    </citation>
    <scope>NUCLEOTIDE SEQUENCE [LARGE SCALE GENOMIC DNA]</scope>
    <source>
        <strain evidence="9 11">DSM 21065</strain>
    </source>
</reference>
<dbReference type="Pfam" id="PF07195">
    <property type="entry name" value="FliD_C"/>
    <property type="match status" value="1"/>
</dbReference>
<dbReference type="OrthoDB" id="5241527at2"/>
<keyword evidence="5" id="KW-0964">Secreted</keyword>
<feature type="domain" description="Flagellar hook-associated protein 2 N-terminal" evidence="6">
    <location>
        <begin position="10"/>
        <end position="105"/>
    </location>
</feature>
<dbReference type="InterPro" id="IPR003481">
    <property type="entry name" value="FliD_N"/>
</dbReference>
<organism evidence="8 10">
    <name type="scientific">Cryobacterium roopkundense</name>
    <dbReference type="NCBI Taxonomy" id="1001240"/>
    <lineage>
        <taxon>Bacteria</taxon>
        <taxon>Bacillati</taxon>
        <taxon>Actinomycetota</taxon>
        <taxon>Actinomycetes</taxon>
        <taxon>Micrococcales</taxon>
        <taxon>Microbacteriaceae</taxon>
        <taxon>Cryobacterium</taxon>
    </lineage>
</organism>
<evidence type="ECO:0000313" key="10">
    <source>
        <dbReference type="Proteomes" id="UP000029864"/>
    </source>
</evidence>
<dbReference type="GO" id="GO:0009421">
    <property type="term" value="C:bacterial-type flagellum filament cap"/>
    <property type="evidence" value="ECO:0007669"/>
    <property type="project" value="InterPro"/>
</dbReference>
<evidence type="ECO:0000313" key="8">
    <source>
        <dbReference type="EMBL" id="KGJ79502.1"/>
    </source>
</evidence>
<evidence type="ECO:0000256" key="4">
    <source>
        <dbReference type="ARBA" id="ARBA00023143"/>
    </source>
</evidence>
<accession>A0A099JPD7</accession>
<dbReference type="STRING" id="1001240.GY21_04875"/>
<dbReference type="AlphaFoldDB" id="A0A099JPD7"/>
<evidence type="ECO:0000256" key="1">
    <source>
        <dbReference type="ARBA" id="ARBA00009764"/>
    </source>
</evidence>
<dbReference type="Proteomes" id="UP000029864">
    <property type="component" value="Unassembled WGS sequence"/>
</dbReference>
<feature type="domain" description="Flagellar hook-associated protein 2 C-terminal" evidence="7">
    <location>
        <begin position="203"/>
        <end position="429"/>
    </location>
</feature>
<name>A0A099JPD7_9MICO</name>
<comment type="caution">
    <text evidence="8">The sequence shown here is derived from an EMBL/GenBank/DDBJ whole genome shotgun (WGS) entry which is preliminary data.</text>
</comment>
<evidence type="ECO:0000259" key="6">
    <source>
        <dbReference type="Pfam" id="PF02465"/>
    </source>
</evidence>
<comment type="function">
    <text evidence="5">Required for morphogenesis and for the elongation of the flagellar filament by facilitating polymerization of the flagellin monomers at the tip of growing filament. Forms a capping structure, which prevents flagellin subunits (transported through the central channel of the flagellum) from leaking out without polymerization at the distal end.</text>
</comment>